<name>A0A3N4HPY2_ASCIM</name>
<feature type="coiled-coil region" evidence="1">
    <location>
        <begin position="265"/>
        <end position="292"/>
    </location>
</feature>
<dbReference type="STRING" id="1160509.A0A3N4HPY2"/>
<dbReference type="EMBL" id="ML119800">
    <property type="protein sequence ID" value="RPA74101.1"/>
    <property type="molecule type" value="Genomic_DNA"/>
</dbReference>
<keyword evidence="1" id="KW-0175">Coiled coil</keyword>
<reference evidence="3 4" key="1">
    <citation type="journal article" date="2018" name="Nat. Ecol. Evol.">
        <title>Pezizomycetes genomes reveal the molecular basis of ectomycorrhizal truffle lifestyle.</title>
        <authorList>
            <person name="Murat C."/>
            <person name="Payen T."/>
            <person name="Noel B."/>
            <person name="Kuo A."/>
            <person name="Morin E."/>
            <person name="Chen J."/>
            <person name="Kohler A."/>
            <person name="Krizsan K."/>
            <person name="Balestrini R."/>
            <person name="Da Silva C."/>
            <person name="Montanini B."/>
            <person name="Hainaut M."/>
            <person name="Levati E."/>
            <person name="Barry K.W."/>
            <person name="Belfiori B."/>
            <person name="Cichocki N."/>
            <person name="Clum A."/>
            <person name="Dockter R.B."/>
            <person name="Fauchery L."/>
            <person name="Guy J."/>
            <person name="Iotti M."/>
            <person name="Le Tacon F."/>
            <person name="Lindquist E.A."/>
            <person name="Lipzen A."/>
            <person name="Malagnac F."/>
            <person name="Mello A."/>
            <person name="Molinier V."/>
            <person name="Miyauchi S."/>
            <person name="Poulain J."/>
            <person name="Riccioni C."/>
            <person name="Rubini A."/>
            <person name="Sitrit Y."/>
            <person name="Splivallo R."/>
            <person name="Traeger S."/>
            <person name="Wang M."/>
            <person name="Zifcakova L."/>
            <person name="Wipf D."/>
            <person name="Zambonelli A."/>
            <person name="Paolocci F."/>
            <person name="Nowrousian M."/>
            <person name="Ottonello S."/>
            <person name="Baldrian P."/>
            <person name="Spatafora J.W."/>
            <person name="Henrissat B."/>
            <person name="Nagy L.G."/>
            <person name="Aury J.M."/>
            <person name="Wincker P."/>
            <person name="Grigoriev I.V."/>
            <person name="Bonfante P."/>
            <person name="Martin F.M."/>
        </authorList>
    </citation>
    <scope>NUCLEOTIDE SEQUENCE [LARGE SCALE GENOMIC DNA]</scope>
    <source>
        <strain evidence="3 4">RN42</strain>
    </source>
</reference>
<dbReference type="AlphaFoldDB" id="A0A3N4HPY2"/>
<evidence type="ECO:0000313" key="3">
    <source>
        <dbReference type="EMBL" id="RPA74101.1"/>
    </source>
</evidence>
<organism evidence="3 4">
    <name type="scientific">Ascobolus immersus RN42</name>
    <dbReference type="NCBI Taxonomy" id="1160509"/>
    <lineage>
        <taxon>Eukaryota</taxon>
        <taxon>Fungi</taxon>
        <taxon>Dikarya</taxon>
        <taxon>Ascomycota</taxon>
        <taxon>Pezizomycotina</taxon>
        <taxon>Pezizomycetes</taxon>
        <taxon>Pezizales</taxon>
        <taxon>Ascobolaceae</taxon>
        <taxon>Ascobolus</taxon>
    </lineage>
</organism>
<evidence type="ECO:0000256" key="2">
    <source>
        <dbReference type="SAM" id="MobiDB-lite"/>
    </source>
</evidence>
<feature type="region of interest" description="Disordered" evidence="2">
    <location>
        <begin position="1"/>
        <end position="35"/>
    </location>
</feature>
<evidence type="ECO:0000256" key="1">
    <source>
        <dbReference type="SAM" id="Coils"/>
    </source>
</evidence>
<accession>A0A3N4HPY2</accession>
<sequence>MPKRYREPEPTSVNDENADAHSLSSTRRVRGDGVPYEKRVALQQIKLSNPKTPMHSIASTLNLTLSGAQSAYKGIKRRWEEEPDLDPYDPKLFHDKPRFGRPKKLSTHEEMLLGKHCLETQNGNHKKRHVVIAAEHGIKASRTTIERTTKRRRIGRYTMRRKPFLSRLHKRNRKESIDEFQRLGWEFWKRIVWFDKTSINKEGYDNTHISISMDQHSTEQWKEFNRKATTKKDTNYQFYEAFTYDEKGSCNTWVPESEQQRKASYELLNAKNEKLRAEAEKTFAEVLEKRKRKGKVQDPAWVRQRIAWRKTDALVHSEGGGIDWFDHLYGWTIPHLIPFMKRLNKGREEGEMYVLMEDGSASHKSEYVLKILMRNGIMKIKWPGNSPDMNPIEKAWK</sequence>
<evidence type="ECO:0008006" key="5">
    <source>
        <dbReference type="Google" id="ProtNLM"/>
    </source>
</evidence>
<dbReference type="OrthoDB" id="3687914at2759"/>
<dbReference type="Proteomes" id="UP000275078">
    <property type="component" value="Unassembled WGS sequence"/>
</dbReference>
<protein>
    <recommendedName>
        <fullName evidence="5">Tc1-like transposase DDE domain-containing protein</fullName>
    </recommendedName>
</protein>
<keyword evidence="4" id="KW-1185">Reference proteome</keyword>
<proteinExistence type="predicted"/>
<dbReference type="GO" id="GO:0003676">
    <property type="term" value="F:nucleic acid binding"/>
    <property type="evidence" value="ECO:0007669"/>
    <property type="project" value="InterPro"/>
</dbReference>
<dbReference type="InterPro" id="IPR036397">
    <property type="entry name" value="RNaseH_sf"/>
</dbReference>
<evidence type="ECO:0000313" key="4">
    <source>
        <dbReference type="Proteomes" id="UP000275078"/>
    </source>
</evidence>
<gene>
    <name evidence="3" type="ORF">BJ508DRAFT_333402</name>
</gene>
<dbReference type="Gene3D" id="3.30.420.10">
    <property type="entry name" value="Ribonuclease H-like superfamily/Ribonuclease H"/>
    <property type="match status" value="1"/>
</dbReference>